<dbReference type="Pfam" id="PF09830">
    <property type="entry name" value="ATP_transf"/>
    <property type="match status" value="1"/>
</dbReference>
<reference evidence="3 4" key="1">
    <citation type="submission" date="2024-01" db="EMBL/GenBank/DDBJ databases">
        <authorList>
            <consortium name="Genoscope - CEA"/>
            <person name="William W."/>
        </authorList>
    </citation>
    <scope>NUCLEOTIDE SEQUENCE [LARGE SCALE GENOMIC DNA]</scope>
    <source>
        <strain evidence="3 4">29B2s-10</strain>
    </source>
</reference>
<feature type="domain" description="ATP adenylyltransferase C-terminal" evidence="1">
    <location>
        <begin position="199"/>
        <end position="307"/>
    </location>
</feature>
<organism evidence="3 4">
    <name type="scientific">[Candida] anglica</name>
    <dbReference type="NCBI Taxonomy" id="148631"/>
    <lineage>
        <taxon>Eukaryota</taxon>
        <taxon>Fungi</taxon>
        <taxon>Dikarya</taxon>
        <taxon>Ascomycota</taxon>
        <taxon>Saccharomycotina</taxon>
        <taxon>Pichiomycetes</taxon>
        <taxon>Debaryomycetaceae</taxon>
        <taxon>Kurtzmaniella</taxon>
    </lineage>
</organism>
<evidence type="ECO:0000259" key="2">
    <source>
        <dbReference type="Pfam" id="PF19327"/>
    </source>
</evidence>
<dbReference type="InterPro" id="IPR009163">
    <property type="entry name" value="Ap4A_phos1/2"/>
</dbReference>
<evidence type="ECO:0000259" key="1">
    <source>
        <dbReference type="Pfam" id="PF09830"/>
    </source>
</evidence>
<evidence type="ECO:0000313" key="3">
    <source>
        <dbReference type="EMBL" id="CAK7913119.1"/>
    </source>
</evidence>
<dbReference type="InterPro" id="IPR045759">
    <property type="entry name" value="Ap4A_phos1/2_N"/>
</dbReference>
<dbReference type="SUPFAM" id="SSF54197">
    <property type="entry name" value="HIT-like"/>
    <property type="match status" value="1"/>
</dbReference>
<protein>
    <submittedName>
        <fullName evidence="3">Diadenosine 5',5'''-P1,P4-tetraphosphate phosphorylase 2</fullName>
    </submittedName>
</protein>
<gene>
    <name evidence="3" type="primary">APA2</name>
    <name evidence="3" type="ORF">CAAN4_F10132</name>
</gene>
<feature type="domain" description="Ap4A phosphorylase 1/2 N-terminal" evidence="2">
    <location>
        <begin position="56"/>
        <end position="169"/>
    </location>
</feature>
<dbReference type="InterPro" id="IPR043171">
    <property type="entry name" value="Ap4A_phos1/2-like"/>
</dbReference>
<evidence type="ECO:0000313" key="4">
    <source>
        <dbReference type="Proteomes" id="UP001497600"/>
    </source>
</evidence>
<dbReference type="PANTHER" id="PTHR38420:SF1">
    <property type="entry name" value="PUTATIVE (AFU_ORTHOLOGUE AFUA_5G14690)-RELATED"/>
    <property type="match status" value="1"/>
</dbReference>
<dbReference type="PANTHER" id="PTHR38420">
    <property type="entry name" value="AP-4-A PHOSPHORYLASE II"/>
    <property type="match status" value="1"/>
</dbReference>
<dbReference type="Gene3D" id="3.30.428.70">
    <property type="match status" value="1"/>
</dbReference>
<dbReference type="InterPro" id="IPR036265">
    <property type="entry name" value="HIT-like_sf"/>
</dbReference>
<accession>A0ABP0EJY3</accession>
<name>A0ABP0EJY3_9ASCO</name>
<dbReference type="EMBL" id="OZ004258">
    <property type="protein sequence ID" value="CAK7913119.1"/>
    <property type="molecule type" value="Genomic_DNA"/>
</dbReference>
<sequence>MLFELPKDFTETLANKYESAVADNSVVFSDKVTNELVNNTIGEGETSTKVDFQLTILQSLQHRPTGTVDKNPFENPEPELTVVEKYGPDDEFRIVFNKFPVVPRHFMIVTREFKSQNTPLSLNELVGAYTLLARLRKDDSDHDWMAFYNCGPESGASQPHKHIQFMTIPDSFAPFASQLADTTEAFLPNDKEEPLVNADIPFAHFVARLPDSSEDLLSDPEDLTMYFVSLLQRVLTVLKENEASHVSYNFIMTTKYMMLVPRSHAKYEDLGINSCGYAGLILCKNEELHSLVTKVSPVAILDACGFPNTKKDHSDEYKY</sequence>
<dbReference type="PIRSF" id="PIRSF000846">
    <property type="entry name" value="ATP_adenylyltr"/>
    <property type="match status" value="1"/>
</dbReference>
<dbReference type="InterPro" id="IPR019200">
    <property type="entry name" value="ATP_adenylylTrfase_C"/>
</dbReference>
<dbReference type="Proteomes" id="UP001497600">
    <property type="component" value="Chromosome F"/>
</dbReference>
<proteinExistence type="predicted"/>
<keyword evidence="4" id="KW-1185">Reference proteome</keyword>
<dbReference type="Pfam" id="PF19327">
    <property type="entry name" value="Ap4A_phos_N"/>
    <property type="match status" value="1"/>
</dbReference>